<evidence type="ECO:0000313" key="2">
    <source>
        <dbReference type="EMBL" id="PIL34979.1"/>
    </source>
</evidence>
<gene>
    <name evidence="2" type="ORF">GSI_02766</name>
</gene>
<evidence type="ECO:0000256" key="1">
    <source>
        <dbReference type="SAM" id="MobiDB-lite"/>
    </source>
</evidence>
<dbReference type="Proteomes" id="UP000230002">
    <property type="component" value="Unassembled WGS sequence"/>
</dbReference>
<dbReference type="EMBL" id="AYKW01000004">
    <property type="protein sequence ID" value="PIL34979.1"/>
    <property type="molecule type" value="Genomic_DNA"/>
</dbReference>
<reference evidence="2 3" key="1">
    <citation type="journal article" date="2015" name="Sci. Rep.">
        <title>Chromosome-level genome map provides insights into diverse defense mechanisms in the medicinal fungus Ganoderma sinense.</title>
        <authorList>
            <person name="Zhu Y."/>
            <person name="Xu J."/>
            <person name="Sun C."/>
            <person name="Zhou S."/>
            <person name="Xu H."/>
            <person name="Nelson D.R."/>
            <person name="Qian J."/>
            <person name="Song J."/>
            <person name="Luo H."/>
            <person name="Xiang L."/>
            <person name="Li Y."/>
            <person name="Xu Z."/>
            <person name="Ji A."/>
            <person name="Wang L."/>
            <person name="Lu S."/>
            <person name="Hayward A."/>
            <person name="Sun W."/>
            <person name="Li X."/>
            <person name="Schwartz D.C."/>
            <person name="Wang Y."/>
            <person name="Chen S."/>
        </authorList>
    </citation>
    <scope>NUCLEOTIDE SEQUENCE [LARGE SCALE GENOMIC DNA]</scope>
    <source>
        <strain evidence="2 3">ZZ0214-1</strain>
    </source>
</reference>
<dbReference type="AlphaFoldDB" id="A0A2G8SMK7"/>
<feature type="compositionally biased region" description="Basic and acidic residues" evidence="1">
    <location>
        <begin position="107"/>
        <end position="118"/>
    </location>
</feature>
<comment type="caution">
    <text evidence="2">The sequence shown here is derived from an EMBL/GenBank/DDBJ whole genome shotgun (WGS) entry which is preliminary data.</text>
</comment>
<protein>
    <submittedName>
        <fullName evidence="2">Uncharacterized protein</fullName>
    </submittedName>
</protein>
<sequence length="293" mass="31855">MDTSAISKVAIAWGDPELPCRPGPQKALRKHLPDSLVLLKGPEATSPGTQEPPVKCTLADGADPDLSMVVLKRHIGNLDGSLGGEHTSYLLIPFSVLRAQAHRASTTRKDSESARTDPDGGEEPWTTMSQLPVQAAVPWKDWGPRACLHLRLPVRPEGTIPCLPFSSRLPLVVSDSTNLDRASIFVFDINPLAARHAKRILAERGRDHGRNSEGTAIVAPEDLEGVLPRGAVDPECSAIQYVVYRFALPCSPTPTEGPARNGRAIRMVRMNMTGFTITLDGVKLEEREQTWAI</sequence>
<keyword evidence="3" id="KW-1185">Reference proteome</keyword>
<accession>A0A2G8SMK7</accession>
<name>A0A2G8SMK7_9APHY</name>
<feature type="region of interest" description="Disordered" evidence="1">
    <location>
        <begin position="103"/>
        <end position="127"/>
    </location>
</feature>
<proteinExistence type="predicted"/>
<evidence type="ECO:0000313" key="3">
    <source>
        <dbReference type="Proteomes" id="UP000230002"/>
    </source>
</evidence>
<organism evidence="2 3">
    <name type="scientific">Ganoderma sinense ZZ0214-1</name>
    <dbReference type="NCBI Taxonomy" id="1077348"/>
    <lineage>
        <taxon>Eukaryota</taxon>
        <taxon>Fungi</taxon>
        <taxon>Dikarya</taxon>
        <taxon>Basidiomycota</taxon>
        <taxon>Agaricomycotina</taxon>
        <taxon>Agaricomycetes</taxon>
        <taxon>Polyporales</taxon>
        <taxon>Polyporaceae</taxon>
        <taxon>Ganoderma</taxon>
    </lineage>
</organism>